<evidence type="ECO:0000313" key="2">
    <source>
        <dbReference type="Proteomes" id="UP000294575"/>
    </source>
</evidence>
<sequence length="42" mass="4850">MKFTRLPIDVDAQIALLRQRGLLITDENIARHLMDKLRDATS</sequence>
<comment type="caution">
    <text evidence="1">The sequence shown here is derived from an EMBL/GenBank/DDBJ whole genome shotgun (WGS) entry which is preliminary data.</text>
</comment>
<dbReference type="Proteomes" id="UP000294575">
    <property type="component" value="Unassembled WGS sequence"/>
</dbReference>
<dbReference type="EMBL" id="SNYK01000006">
    <property type="protein sequence ID" value="TDQ37845.1"/>
    <property type="molecule type" value="Genomic_DNA"/>
</dbReference>
<name>A0A4R6U0N3_9GAMM</name>
<keyword evidence="2" id="KW-1185">Reference proteome</keyword>
<evidence type="ECO:0000313" key="1">
    <source>
        <dbReference type="EMBL" id="TDQ37845.1"/>
    </source>
</evidence>
<gene>
    <name evidence="1" type="ORF">DFQ45_10671</name>
</gene>
<proteinExistence type="predicted"/>
<dbReference type="AlphaFoldDB" id="A0A4R6U0N3"/>
<protein>
    <submittedName>
        <fullName evidence="1">Uncharacterized protein</fullName>
    </submittedName>
</protein>
<reference evidence="1 2" key="1">
    <citation type="submission" date="2019-03" db="EMBL/GenBank/DDBJ databases">
        <title>Genomic Encyclopedia of Type Strains, Phase IV (KMG-IV): sequencing the most valuable type-strain genomes for metagenomic binning, comparative biology and taxonomic classification.</title>
        <authorList>
            <person name="Goeker M."/>
        </authorList>
    </citation>
    <scope>NUCLEOTIDE SEQUENCE [LARGE SCALE GENOMIC DNA]</scope>
    <source>
        <strain evidence="1 2">DSM 28679</strain>
    </source>
</reference>
<accession>A0A4R6U0N3</accession>
<organism evidence="1 2">
    <name type="scientific">Thiopseudomonas denitrificans</name>
    <dbReference type="NCBI Taxonomy" id="1501432"/>
    <lineage>
        <taxon>Bacteria</taxon>
        <taxon>Pseudomonadati</taxon>
        <taxon>Pseudomonadota</taxon>
        <taxon>Gammaproteobacteria</taxon>
        <taxon>Pseudomonadales</taxon>
        <taxon>Pseudomonadaceae</taxon>
        <taxon>Thiopseudomonas</taxon>
    </lineage>
</organism>